<dbReference type="Pfam" id="PF03747">
    <property type="entry name" value="ADP_ribosyl_GH"/>
    <property type="match status" value="1"/>
</dbReference>
<protein>
    <recommendedName>
        <fullName evidence="4">ADP-ribosylglycohydrolase family protein</fullName>
    </recommendedName>
</protein>
<dbReference type="EMBL" id="NIHW01000020">
    <property type="protein sequence ID" value="PLT86258.1"/>
    <property type="molecule type" value="Genomic_DNA"/>
</dbReference>
<keyword evidence="1" id="KW-0460">Magnesium</keyword>
<name>A0A2N5PZE2_MEDGN</name>
<dbReference type="GO" id="GO:0046872">
    <property type="term" value="F:metal ion binding"/>
    <property type="evidence" value="ECO:0007669"/>
    <property type="project" value="UniProtKB-KW"/>
</dbReference>
<dbReference type="AlphaFoldDB" id="A0A2N5PZE2"/>
<feature type="binding site" evidence="1">
    <location>
        <position position="265"/>
    </location>
    <ligand>
        <name>Mg(2+)</name>
        <dbReference type="ChEBI" id="CHEBI:18420"/>
        <label>1</label>
    </ligand>
</feature>
<dbReference type="InterPro" id="IPR036705">
    <property type="entry name" value="Ribosyl_crysJ1_sf"/>
</dbReference>
<gene>
    <name evidence="2" type="ORF">CDL20_08730</name>
</gene>
<evidence type="ECO:0000313" key="3">
    <source>
        <dbReference type="Proteomes" id="UP000234840"/>
    </source>
</evidence>
<proteinExistence type="predicted"/>
<accession>A0A2N5PZE2</accession>
<evidence type="ECO:0000313" key="2">
    <source>
        <dbReference type="EMBL" id="PLT86258.1"/>
    </source>
</evidence>
<reference evidence="2 3" key="1">
    <citation type="journal article" date="2017" name="Genome Med.">
        <title>A novel Ruminococcus gnavus clade enriched in inflammatory bowel disease patients.</title>
        <authorList>
            <person name="Hall A.B."/>
            <person name="Yassour M."/>
            <person name="Sauk J."/>
            <person name="Garner A."/>
            <person name="Jiang X."/>
            <person name="Arthur T."/>
            <person name="Lagoudas G.K."/>
            <person name="Vatanen T."/>
            <person name="Fornelos N."/>
            <person name="Wilson R."/>
            <person name="Bertha M."/>
            <person name="Cohen M."/>
            <person name="Garber J."/>
            <person name="Khalili H."/>
            <person name="Gevers D."/>
            <person name="Ananthakrishnan A.N."/>
            <person name="Kugathasan S."/>
            <person name="Lander E.S."/>
            <person name="Blainey P."/>
            <person name="Vlamakis H."/>
            <person name="Xavier R.J."/>
            <person name="Huttenhower C."/>
        </authorList>
    </citation>
    <scope>NUCLEOTIDE SEQUENCE [LARGE SCALE GENOMIC DNA]</scope>
    <source>
        <strain evidence="2 3">RJX1128</strain>
    </source>
</reference>
<feature type="binding site" evidence="1">
    <location>
        <position position="263"/>
    </location>
    <ligand>
        <name>Mg(2+)</name>
        <dbReference type="ChEBI" id="CHEBI:18420"/>
        <label>1</label>
    </ligand>
</feature>
<dbReference type="Gene3D" id="1.10.4080.10">
    <property type="entry name" value="ADP-ribosylation/Crystallin J1"/>
    <property type="match status" value="1"/>
</dbReference>
<keyword evidence="1" id="KW-0479">Metal-binding</keyword>
<evidence type="ECO:0008006" key="4">
    <source>
        <dbReference type="Google" id="ProtNLM"/>
    </source>
</evidence>
<dbReference type="SUPFAM" id="SSF101478">
    <property type="entry name" value="ADP-ribosylglycohydrolase"/>
    <property type="match status" value="1"/>
</dbReference>
<dbReference type="Proteomes" id="UP000234840">
    <property type="component" value="Unassembled WGS sequence"/>
</dbReference>
<dbReference type="InterPro" id="IPR005502">
    <property type="entry name" value="Ribosyl_crysJ1"/>
</dbReference>
<evidence type="ECO:0000256" key="1">
    <source>
        <dbReference type="PIRSR" id="PIRSR605502-1"/>
    </source>
</evidence>
<comment type="caution">
    <text evidence="2">The sequence shown here is derived from an EMBL/GenBank/DDBJ whole genome shotgun (WGS) entry which is preliminary data.</text>
</comment>
<comment type="cofactor">
    <cofactor evidence="1">
        <name>Mg(2+)</name>
        <dbReference type="ChEBI" id="CHEBI:18420"/>
    </cofactor>
    <text evidence="1">Binds 2 magnesium ions per subunit.</text>
</comment>
<sequence length="623" mass="72044">MSEKKYNSFDKIYGGWLGKCIGGAAGAAVEGIKDIIECEDFKTMMRPDLPNDDLDIQLLWLEVLQRKGISVSAQDLADAWNEKCWYPFNEYGVFLKNYERGIMPPYSGSFNNPVFSEGEGCPIRSEIWGMLFPGNPKAAVYFAGMDGSLDHEKEAVWIEQYYSAVESIAFECDNIEELLKKAIIYLPDRSRARMCVQDVMRWCEINQIKKEAWRCVREKLMQKYGHFDFTNAVTNLGIVVYALLLGGDNLENVIHIAFRSGYDTDCTCATAAAIWGIVKGVSKIPEELKELVGENLVVGIDVQRENNSIRFLAEETCCLQDKLRQQLEEKKESEHGELSLNIKYQSLPSINFYEKCKIEIEIENKTRAEIEDCLVIREIPKGWICNARKQRLHIEPKQQYTCTIEFELLEEQNDLREKNIMYAEFGGISKKFGIAGAPVWSAIGPFFEALKKEDPPEFPKAHGEGCNLPTLECMVNNAVYIEKEYIDEKCFESAFREHELCRVVGYEDLLPLNQVFTFKGQGCIYLRQEFISPFDQQLWLVVGNNDGFKIWINGECCMEKDEIRLWTPYNNYDIVNLRKGKNEIVIKLLKRTEEVQFSMGFRKYDGEFFHRKRWYVDFTWIKG</sequence>
<dbReference type="RefSeq" id="WP_101882503.1">
    <property type="nucleotide sequence ID" value="NZ_CAXSWW010000019.1"/>
</dbReference>
<organism evidence="2 3">
    <name type="scientific">Mediterraneibacter gnavus</name>
    <name type="common">Ruminococcus gnavus</name>
    <dbReference type="NCBI Taxonomy" id="33038"/>
    <lineage>
        <taxon>Bacteria</taxon>
        <taxon>Bacillati</taxon>
        <taxon>Bacillota</taxon>
        <taxon>Clostridia</taxon>
        <taxon>Lachnospirales</taxon>
        <taxon>Lachnospiraceae</taxon>
        <taxon>Mediterraneibacter</taxon>
    </lineage>
</organism>